<accession>A0ACB5RZH7</accession>
<sequence>MDQVSPPFRLHPGPLRAAPLACPHALLGSDMLVDAEYDEKQDVAIISPDDTMDEAEQEPEPRADDFDAIKKRYMPEIADLETEAEAAHTWEIKEWRTMGRREHGPVFKCADHPWRILFFPYGNNTDHASFYLEQGFDESKPPEDWYACVQFMLVLWNPNDPSIYVQHSATHRFTGDEGDWGFTRFAELRKLFQTPWEDHDRPLVENNSANVTAYVRVIKDPTGVLWHNFINYDSKKETGMVGLKNQGATCYLNSLLQSLYFTNAFRKAVYQIPTESDQERSNSAYALQRLFYQLQTSNVAVSTNELTASFGWDSRQIFEQQDVQELSRILMERMEEKMKGTEAENALAKMFVGKMKTYISCINVPYESSRIEDFWDIQLNVSGNKNLDDSFKDYIQVETMDGENKYFAEGYGLQDAKKGVIFENFPDVLHLQLKRFEYDFNRDAMMKVNDRYEFPEVWDASPYLSETADRSEPYLYHLHGILVHSGDLNAGHYYAFIKPTKESPYFKFDDDRVTRATIKEALEENFGGDYTNMVNGNAQQRNPYTRTWSTKRSMSAYMLVYIRESRQDQILLNDQEVQPPVHLAQKFAEERAAFERKKKEREEMHLYLHVSVATEKNFTAHQGFDVAPWTKDVESDASPKTYKVLRTMSIADFTSLVAHDIDADPKLLRPWAMVNRQNGTVRPDAVIGFPEMTVEEAASKFGTKSGNFKIWIEQTDEKDEEGNPVWGESHIDTHGAPPSNNRPIMLYLKYFDPEQQTLFGIGTFYAAWQDKVMDLSPQILKLVNLPAGTNLKLFEEIKSNMIEQMKPKVTLASSEIQDGDIITVQKSLSEKEAAAISATGRYTDVREFYDYLLNRVHVQLAPKNQTDKERDTGFWMWLSKKMTYDQFAAKVGEHLKVDPTHIRFSTVNVSTGKPKVPVKRTANMTLAQILYPSTYPNYGNAHTQRMDALYYEILEYSLSELDQMKSFKVTWLPDGIIKEETYDILVAKNGTMEDLVKGIQKKAGFDDATAAKVRLYDGSSYRFKQEIPRDKGALSIHEFATLYAEKIPEEESTLDREAGDDMISCFHFDKEPNKPHGVPFVFTVKAGEAFKDTKERLSKRTSIKGKQLEKIKFAMVMGSNGFPKAEYIEDDDILSEKISGHDDVSLGLDHVNKSRSTWGKSDSIFIK</sequence>
<gene>
    <name evidence="1" type="primary">g3175</name>
    <name evidence="1" type="ORF">NpPPO83_00003175</name>
</gene>
<reference evidence="1" key="1">
    <citation type="submission" date="2024-09" db="EMBL/GenBank/DDBJ databases">
        <title>Draft Genome Sequences of Neofusicoccum parvum.</title>
        <authorList>
            <person name="Ashida A."/>
            <person name="Camagna M."/>
            <person name="Tanaka A."/>
            <person name="Takemoto D."/>
        </authorList>
    </citation>
    <scope>NUCLEOTIDE SEQUENCE</scope>
    <source>
        <strain evidence="1">PPO83</strain>
    </source>
</reference>
<comment type="caution">
    <text evidence="1">The sequence shown here is derived from an EMBL/GenBank/DDBJ whole genome shotgun (WGS) entry which is preliminary data.</text>
</comment>
<keyword evidence="2" id="KW-1185">Reference proteome</keyword>
<organism evidence="1 2">
    <name type="scientific">Neofusicoccum parvum</name>
    <dbReference type="NCBI Taxonomy" id="310453"/>
    <lineage>
        <taxon>Eukaryota</taxon>
        <taxon>Fungi</taxon>
        <taxon>Dikarya</taxon>
        <taxon>Ascomycota</taxon>
        <taxon>Pezizomycotina</taxon>
        <taxon>Dothideomycetes</taxon>
        <taxon>Dothideomycetes incertae sedis</taxon>
        <taxon>Botryosphaeriales</taxon>
        <taxon>Botryosphaeriaceae</taxon>
        <taxon>Neofusicoccum</taxon>
    </lineage>
</organism>
<dbReference type="Proteomes" id="UP001165186">
    <property type="component" value="Unassembled WGS sequence"/>
</dbReference>
<evidence type="ECO:0000313" key="2">
    <source>
        <dbReference type="Proteomes" id="UP001165186"/>
    </source>
</evidence>
<keyword evidence="1" id="KW-0378">Hydrolase</keyword>
<name>A0ACB5RZH7_9PEZI</name>
<evidence type="ECO:0000313" key="1">
    <source>
        <dbReference type="EMBL" id="GME25924.1"/>
    </source>
</evidence>
<dbReference type="EMBL" id="BSXG01000024">
    <property type="protein sequence ID" value="GME25924.1"/>
    <property type="molecule type" value="Genomic_DNA"/>
</dbReference>
<protein>
    <submittedName>
        <fullName evidence="1">Peptidase C19 ubiquitin carboxyl-terminal hydrolase 2</fullName>
    </submittedName>
</protein>
<proteinExistence type="predicted"/>